<dbReference type="EMBL" id="LMCB01000016">
    <property type="protein sequence ID" value="KZL19115.1"/>
    <property type="molecule type" value="Genomic_DNA"/>
</dbReference>
<dbReference type="InterPro" id="IPR038695">
    <property type="entry name" value="Saro_0823-like_sf"/>
</dbReference>
<dbReference type="PATRIC" id="fig|989403.3.peg.2320"/>
<reference evidence="2 3" key="1">
    <citation type="journal article" date="2016" name="Front. Microbiol.">
        <title>Comparative Genomic Analysis Reveals a Diverse Repertoire of Genes Involved in Prokaryote-Eukaryote Interactions within the Pseudovibrio Genus.</title>
        <authorList>
            <person name="Romano S."/>
            <person name="Fernandez-Guerra A."/>
            <person name="Reen F.J."/>
            <person name="Glockner F.O."/>
            <person name="Crowley S.P."/>
            <person name="O'Sullivan O."/>
            <person name="Cotter P.D."/>
            <person name="Adams C."/>
            <person name="Dobson A.D."/>
            <person name="O'Gara F."/>
        </authorList>
    </citation>
    <scope>NUCLEOTIDE SEQUENCE [LARGE SCALE GENOMIC DNA]</scope>
    <source>
        <strain evidence="2 3">Ad2</strain>
    </source>
</reference>
<name>A0A165YQ37_9HYPH</name>
<organism evidence="2 3">
    <name type="scientific">Pseudovibrio axinellae</name>
    <dbReference type="NCBI Taxonomy" id="989403"/>
    <lineage>
        <taxon>Bacteria</taxon>
        <taxon>Pseudomonadati</taxon>
        <taxon>Pseudomonadota</taxon>
        <taxon>Alphaproteobacteria</taxon>
        <taxon>Hyphomicrobiales</taxon>
        <taxon>Stappiaceae</taxon>
        <taxon>Pseudovibrio</taxon>
    </lineage>
</organism>
<evidence type="ECO:0008006" key="4">
    <source>
        <dbReference type="Google" id="ProtNLM"/>
    </source>
</evidence>
<dbReference type="PANTHER" id="PTHR37953">
    <property type="entry name" value="UPF0127 PROTEIN MJ1496"/>
    <property type="match status" value="1"/>
</dbReference>
<proteinExistence type="predicted"/>
<dbReference type="AlphaFoldDB" id="A0A165YQ37"/>
<dbReference type="PANTHER" id="PTHR37953:SF1">
    <property type="entry name" value="UPF0127 PROTEIN MJ1496"/>
    <property type="match status" value="1"/>
</dbReference>
<evidence type="ECO:0000256" key="1">
    <source>
        <dbReference type="SAM" id="SignalP"/>
    </source>
</evidence>
<protein>
    <recommendedName>
        <fullName evidence="4">ACR</fullName>
    </recommendedName>
</protein>
<evidence type="ECO:0000313" key="3">
    <source>
        <dbReference type="Proteomes" id="UP000076577"/>
    </source>
</evidence>
<keyword evidence="3" id="KW-1185">Reference proteome</keyword>
<sequence>MQRDMRVIRLAFVFILLGAMSVLAADMRTETLEVRSGNGKHAFQVQVAESASDRAKGLMGRTDLTPDQGMLFIFPQSGLQYFWMKNTPSALDIIFIGTDYKIKRIAHNTVPFSEDVISSDVPVKYVLEVLAGRAAELGIKPGDRIIRIP</sequence>
<feature type="chain" id="PRO_5007869559" description="ACR" evidence="1">
    <location>
        <begin position="25"/>
        <end position="149"/>
    </location>
</feature>
<dbReference type="InterPro" id="IPR003795">
    <property type="entry name" value="DUF192"/>
</dbReference>
<dbReference type="Pfam" id="PF02643">
    <property type="entry name" value="DUF192"/>
    <property type="match status" value="1"/>
</dbReference>
<accession>A0A165YQ37</accession>
<comment type="caution">
    <text evidence="2">The sequence shown here is derived from an EMBL/GenBank/DDBJ whole genome shotgun (WGS) entry which is preliminary data.</text>
</comment>
<dbReference type="Proteomes" id="UP000076577">
    <property type="component" value="Unassembled WGS sequence"/>
</dbReference>
<evidence type="ECO:0000313" key="2">
    <source>
        <dbReference type="EMBL" id="KZL19115.1"/>
    </source>
</evidence>
<feature type="signal peptide" evidence="1">
    <location>
        <begin position="1"/>
        <end position="24"/>
    </location>
</feature>
<keyword evidence="1" id="KW-0732">Signal</keyword>
<gene>
    <name evidence="2" type="ORF">PsAD2_02173</name>
</gene>
<dbReference type="Gene3D" id="2.60.120.1140">
    <property type="entry name" value="Protein of unknown function DUF192"/>
    <property type="match status" value="1"/>
</dbReference>